<evidence type="ECO:0000313" key="3">
    <source>
        <dbReference type="EMBL" id="RKS87408.1"/>
    </source>
</evidence>
<dbReference type="GO" id="GO:0005829">
    <property type="term" value="C:cytosol"/>
    <property type="evidence" value="ECO:0007669"/>
    <property type="project" value="TreeGrafter"/>
</dbReference>
<dbReference type="PANTHER" id="PTHR43418">
    <property type="entry name" value="MULTIFUNCTIONAL TRYPTOPHAN BIOSYNTHESIS PROTEIN-RELATED"/>
    <property type="match status" value="1"/>
</dbReference>
<dbReference type="PRINTS" id="PR00097">
    <property type="entry name" value="ANTSNTHASEII"/>
</dbReference>
<keyword evidence="4" id="KW-1185">Reference proteome</keyword>
<sequence>MILLIDNYDSFTFNIYDYIYRVGGKSIIIKNDELTIEQLKQLHFSKIILSPGPGNPNNAGISLDVVANFADSHPILGICLGHQIIAQHYGHQIIHAPMPMHGKTDMIDHDGKGIFSGINNPLSVVRYHSLMVDEYHRQHQSPLMVTARNKAGLIMGLRHRQCAVESVQFHPEAIKTEQGLKLIDNFINKDG</sequence>
<dbReference type="NCBIfam" id="TIGR00566">
    <property type="entry name" value="trpG_papA"/>
    <property type="match status" value="1"/>
</dbReference>
<evidence type="ECO:0000259" key="2">
    <source>
        <dbReference type="Pfam" id="PF00117"/>
    </source>
</evidence>
<dbReference type="GO" id="GO:0000162">
    <property type="term" value="P:L-tryptophan biosynthetic process"/>
    <property type="evidence" value="ECO:0007669"/>
    <property type="project" value="TreeGrafter"/>
</dbReference>
<dbReference type="FunFam" id="3.40.50.880:FF:000003">
    <property type="entry name" value="Anthranilate synthase component II"/>
    <property type="match status" value="1"/>
</dbReference>
<proteinExistence type="predicted"/>
<dbReference type="OrthoDB" id="9786812at2"/>
<evidence type="ECO:0000313" key="4">
    <source>
        <dbReference type="Proteomes" id="UP000278542"/>
    </source>
</evidence>
<feature type="domain" description="Glutamine amidotransferase" evidence="2">
    <location>
        <begin position="3"/>
        <end position="187"/>
    </location>
</feature>
<gene>
    <name evidence="3" type="ORF">DES39_0635</name>
</gene>
<reference evidence="3 4" key="1">
    <citation type="submission" date="2018-10" db="EMBL/GenBank/DDBJ databases">
        <title>Genomic Encyclopedia of Type Strains, Phase IV (KMG-IV): sequencing the most valuable type-strain genomes for metagenomic binning, comparative biology and taxonomic classification.</title>
        <authorList>
            <person name="Goeker M."/>
        </authorList>
    </citation>
    <scope>NUCLEOTIDE SEQUENCE [LARGE SCALE GENOMIC DNA]</scope>
    <source>
        <strain evidence="3 4">DSM 22228</strain>
    </source>
</reference>
<dbReference type="PROSITE" id="PS51273">
    <property type="entry name" value="GATASE_TYPE_1"/>
    <property type="match status" value="1"/>
</dbReference>
<dbReference type="PRINTS" id="PR00099">
    <property type="entry name" value="CPSGATASE"/>
</dbReference>
<dbReference type="InterPro" id="IPR050472">
    <property type="entry name" value="Anth_synth/Amidotransfase"/>
</dbReference>
<evidence type="ECO:0000256" key="1">
    <source>
        <dbReference type="ARBA" id="ARBA00022962"/>
    </source>
</evidence>
<dbReference type="CDD" id="cd01743">
    <property type="entry name" value="GATase1_Anthranilate_Synthase"/>
    <property type="match status" value="1"/>
</dbReference>
<dbReference type="InterPro" id="IPR029062">
    <property type="entry name" value="Class_I_gatase-like"/>
</dbReference>
<dbReference type="GO" id="GO:0004049">
    <property type="term" value="F:anthranilate synthase activity"/>
    <property type="evidence" value="ECO:0007669"/>
    <property type="project" value="TreeGrafter"/>
</dbReference>
<dbReference type="EMBL" id="RBWY01000001">
    <property type="protein sequence ID" value="RKS87408.1"/>
    <property type="molecule type" value="Genomic_DNA"/>
</dbReference>
<dbReference type="PANTHER" id="PTHR43418:SF4">
    <property type="entry name" value="MULTIFUNCTIONAL TRYPTOPHAN BIOSYNTHESIS PROTEIN"/>
    <property type="match status" value="1"/>
</dbReference>
<dbReference type="SUPFAM" id="SSF52317">
    <property type="entry name" value="Class I glutamine amidotransferase-like"/>
    <property type="match status" value="1"/>
</dbReference>
<dbReference type="InterPro" id="IPR017926">
    <property type="entry name" value="GATASE"/>
</dbReference>
<keyword evidence="1" id="KW-0315">Glutamine amidotransferase</keyword>
<accession>A0A495RKV0</accession>
<dbReference type="Pfam" id="PF00117">
    <property type="entry name" value="GATase"/>
    <property type="match status" value="1"/>
</dbReference>
<dbReference type="AlphaFoldDB" id="A0A495RKV0"/>
<dbReference type="PRINTS" id="PR00096">
    <property type="entry name" value="GATASE"/>
</dbReference>
<name>A0A495RKV0_9GAMM</name>
<dbReference type="RefSeq" id="WP_121144306.1">
    <property type="nucleotide sequence ID" value="NZ_RBWY01000001.1"/>
</dbReference>
<comment type="caution">
    <text evidence="3">The sequence shown here is derived from an EMBL/GenBank/DDBJ whole genome shotgun (WGS) entry which is preliminary data.</text>
</comment>
<organism evidence="3 4">
    <name type="scientific">Orbus hercynius</name>
    <dbReference type="NCBI Taxonomy" id="593135"/>
    <lineage>
        <taxon>Bacteria</taxon>
        <taxon>Pseudomonadati</taxon>
        <taxon>Pseudomonadota</taxon>
        <taxon>Gammaproteobacteria</taxon>
        <taxon>Orbales</taxon>
        <taxon>Orbaceae</taxon>
        <taxon>Orbus</taxon>
    </lineage>
</organism>
<dbReference type="InterPro" id="IPR006221">
    <property type="entry name" value="TrpG/PapA_dom"/>
</dbReference>
<dbReference type="Proteomes" id="UP000278542">
    <property type="component" value="Unassembled WGS sequence"/>
</dbReference>
<protein>
    <submittedName>
        <fullName evidence="3">Anthranilate synthase component 2/para-aminobenzoate synthetase component 2</fullName>
    </submittedName>
</protein>
<dbReference type="Gene3D" id="3.40.50.880">
    <property type="match status" value="1"/>
</dbReference>